<comment type="caution">
    <text evidence="2">The sequence shown here is derived from an EMBL/GenBank/DDBJ whole genome shotgun (WGS) entry which is preliminary data.</text>
</comment>
<proteinExistence type="predicted"/>
<dbReference type="Proteomes" id="UP000187203">
    <property type="component" value="Unassembled WGS sequence"/>
</dbReference>
<accession>A0A1R3KKV6</accession>
<reference evidence="3" key="1">
    <citation type="submission" date="2013-09" db="EMBL/GenBank/DDBJ databases">
        <title>Corchorus olitorius genome sequencing.</title>
        <authorList>
            <person name="Alam M."/>
            <person name="Haque M.S."/>
            <person name="Islam M.S."/>
            <person name="Emdad E.M."/>
            <person name="Islam M.M."/>
            <person name="Ahmed B."/>
            <person name="Halim A."/>
            <person name="Hossen Q.M.M."/>
            <person name="Hossain M.Z."/>
            <person name="Ahmed R."/>
            <person name="Khan M.M."/>
            <person name="Islam R."/>
            <person name="Rashid M.M."/>
            <person name="Khan S.A."/>
            <person name="Rahman M.S."/>
            <person name="Alam M."/>
            <person name="Yahiya A.S."/>
            <person name="Khan M.S."/>
            <person name="Azam M.S."/>
            <person name="Haque T."/>
            <person name="Lashkar M.Z.H."/>
            <person name="Akhand A.I."/>
            <person name="Morshed G."/>
            <person name="Roy S."/>
            <person name="Uddin K.S."/>
            <person name="Rabeya T."/>
            <person name="Hossain A.S."/>
            <person name="Chowdhury A."/>
            <person name="Snigdha A.R."/>
            <person name="Mortoza M.S."/>
            <person name="Matin S.A."/>
            <person name="Hoque S.M.E."/>
            <person name="Islam M.K."/>
            <person name="Roy D.K."/>
            <person name="Haider R."/>
            <person name="Moosa M.M."/>
            <person name="Elias S.M."/>
            <person name="Hasan A.M."/>
            <person name="Jahan S."/>
            <person name="Shafiuddin M."/>
            <person name="Mahmood N."/>
            <person name="Shommy N.S."/>
        </authorList>
    </citation>
    <scope>NUCLEOTIDE SEQUENCE [LARGE SCALE GENOMIC DNA]</scope>
    <source>
        <strain evidence="3">cv. O-4</strain>
    </source>
</reference>
<dbReference type="EMBL" id="AWUE01013107">
    <property type="protein sequence ID" value="OMP07684.1"/>
    <property type="molecule type" value="Genomic_DNA"/>
</dbReference>
<dbReference type="STRING" id="93759.A0A1R3KKV6"/>
<evidence type="ECO:0000313" key="3">
    <source>
        <dbReference type="Proteomes" id="UP000187203"/>
    </source>
</evidence>
<keyword evidence="3" id="KW-1185">Reference proteome</keyword>
<organism evidence="2 3">
    <name type="scientific">Corchorus olitorius</name>
    <dbReference type="NCBI Taxonomy" id="93759"/>
    <lineage>
        <taxon>Eukaryota</taxon>
        <taxon>Viridiplantae</taxon>
        <taxon>Streptophyta</taxon>
        <taxon>Embryophyta</taxon>
        <taxon>Tracheophyta</taxon>
        <taxon>Spermatophyta</taxon>
        <taxon>Magnoliopsida</taxon>
        <taxon>eudicotyledons</taxon>
        <taxon>Gunneridae</taxon>
        <taxon>Pentapetalae</taxon>
        <taxon>rosids</taxon>
        <taxon>malvids</taxon>
        <taxon>Malvales</taxon>
        <taxon>Malvaceae</taxon>
        <taxon>Grewioideae</taxon>
        <taxon>Apeibeae</taxon>
        <taxon>Corchorus</taxon>
    </lineage>
</organism>
<name>A0A1R3KKV6_9ROSI</name>
<protein>
    <submittedName>
        <fullName evidence="2">Uncharacterized protein</fullName>
    </submittedName>
</protein>
<evidence type="ECO:0000313" key="2">
    <source>
        <dbReference type="EMBL" id="OMP07684.1"/>
    </source>
</evidence>
<gene>
    <name evidence="2" type="ORF">COLO4_07142</name>
</gene>
<feature type="compositionally biased region" description="Polar residues" evidence="1">
    <location>
        <begin position="272"/>
        <end position="293"/>
    </location>
</feature>
<feature type="region of interest" description="Disordered" evidence="1">
    <location>
        <begin position="270"/>
        <end position="325"/>
    </location>
</feature>
<sequence length="325" mass="35158">MAANSNNTNFFSSAGNDPFDLSWLFQSNDSNAGLNHASSSSGFGLNNNDLSLGHGQLGMVTSVMTEVRRTYVSPRYGHQSASFPLPDGTLTHEVVKTTRFFAPPSTIDRMFASNFGVGNQRSTLPTNVGVRIQEQGQAATVSDFQPNSGVFNQEQPARGQPMEPNMFNSIAGVINHGSLPANSFCIQGHGQTTAVSSFQPNSSVRYQGGTFPNNTVFINQEQPASVSQLAEQSQSIVTNQPHQALNILKNANKSSSNAHEVIDVDAYDSEVHGNSSRASENQPHWPNQRNNLQRMLRPLTTLLKPLRRDKGETKQGLGKGSLALA</sequence>
<dbReference type="AlphaFoldDB" id="A0A1R3KKV6"/>
<evidence type="ECO:0000256" key="1">
    <source>
        <dbReference type="SAM" id="MobiDB-lite"/>
    </source>
</evidence>
<feature type="compositionally biased region" description="Low complexity" evidence="1">
    <location>
        <begin position="294"/>
        <end position="304"/>
    </location>
</feature>